<dbReference type="InterPro" id="IPR008995">
    <property type="entry name" value="Mo/tungstate-bd_C_term_dom"/>
</dbReference>
<dbReference type="PANTHER" id="PTHR42781:SF4">
    <property type="entry name" value="SPERMIDINE_PUTRESCINE IMPORT ATP-BINDING PROTEIN POTA"/>
    <property type="match status" value="1"/>
</dbReference>
<dbReference type="InterPro" id="IPR003593">
    <property type="entry name" value="AAA+_ATPase"/>
</dbReference>
<name>A0A3R9MQL0_9BACT</name>
<dbReference type="EMBL" id="RWIT01000001">
    <property type="protein sequence ID" value="RSK51233.1"/>
    <property type="molecule type" value="Genomic_DNA"/>
</dbReference>
<evidence type="ECO:0000256" key="2">
    <source>
        <dbReference type="ARBA" id="ARBA00022741"/>
    </source>
</evidence>
<evidence type="ECO:0000313" key="6">
    <source>
        <dbReference type="Proteomes" id="UP000273500"/>
    </source>
</evidence>
<keyword evidence="3 5" id="KW-0067">ATP-binding</keyword>
<organism evidence="5 6">
    <name type="scientific">Hymenobacter rigui</name>
    <dbReference type="NCBI Taxonomy" id="334424"/>
    <lineage>
        <taxon>Bacteria</taxon>
        <taxon>Pseudomonadati</taxon>
        <taxon>Bacteroidota</taxon>
        <taxon>Cytophagia</taxon>
        <taxon>Cytophagales</taxon>
        <taxon>Hymenobacteraceae</taxon>
        <taxon>Hymenobacter</taxon>
    </lineage>
</organism>
<accession>A0A3R9MQL0</accession>
<dbReference type="InterPro" id="IPR017871">
    <property type="entry name" value="ABC_transporter-like_CS"/>
</dbReference>
<dbReference type="AlphaFoldDB" id="A0A3R9MQL0"/>
<dbReference type="Gene3D" id="3.40.50.300">
    <property type="entry name" value="P-loop containing nucleotide triphosphate hydrolases"/>
    <property type="match status" value="1"/>
</dbReference>
<sequence length="335" mass="36273">MPDSEEFLTVTDLSLTERGATALQQVSFRLPAGRRLALAGESGAGKSTLLQCIAGLVQPTGGEIRFAGRRVKGPQEVLVPGHDGIVYLSQKSDLPHSLRVEQVLRYANKRPAAEAAAVYGVCRITHLLPRRTDQLSGGEQQRVALARLLLSGPRLLLLDEPFSNLDRVHKQQLQAILREVSEQLSITCLLVSHDPTDTLPWAEEILVLQQGRLVQQGPPEQVYRQPVNEYTAALFGDYNRLHGPDLRALLAAPRRRLPAPVLLLRPESLVLHPAGAAGVPARVQAVRFLGSYYEVEVELPAGTQLRVRVTAEPPAVGTAVAVTPAPGAALAFVAE</sequence>
<dbReference type="GO" id="GO:0016887">
    <property type="term" value="F:ATP hydrolysis activity"/>
    <property type="evidence" value="ECO:0007669"/>
    <property type="project" value="InterPro"/>
</dbReference>
<keyword evidence="2" id="KW-0547">Nucleotide-binding</keyword>
<dbReference type="PANTHER" id="PTHR42781">
    <property type="entry name" value="SPERMIDINE/PUTRESCINE IMPORT ATP-BINDING PROTEIN POTA"/>
    <property type="match status" value="1"/>
</dbReference>
<evidence type="ECO:0000259" key="4">
    <source>
        <dbReference type="PROSITE" id="PS50893"/>
    </source>
</evidence>
<dbReference type="InterPro" id="IPR013611">
    <property type="entry name" value="Transp-assoc_OB_typ2"/>
</dbReference>
<dbReference type="GO" id="GO:0043190">
    <property type="term" value="C:ATP-binding cassette (ABC) transporter complex"/>
    <property type="evidence" value="ECO:0007669"/>
    <property type="project" value="InterPro"/>
</dbReference>
<dbReference type="PROSITE" id="PS00211">
    <property type="entry name" value="ABC_TRANSPORTER_1"/>
    <property type="match status" value="1"/>
</dbReference>
<dbReference type="GO" id="GO:0005524">
    <property type="term" value="F:ATP binding"/>
    <property type="evidence" value="ECO:0007669"/>
    <property type="project" value="UniProtKB-KW"/>
</dbReference>
<dbReference type="InterPro" id="IPR050093">
    <property type="entry name" value="ABC_SmlMolc_Importer"/>
</dbReference>
<reference evidence="5 6" key="1">
    <citation type="submission" date="2018-12" db="EMBL/GenBank/DDBJ databases">
        <authorList>
            <person name="Feng G."/>
            <person name="Zhu H."/>
        </authorList>
    </citation>
    <scope>NUCLEOTIDE SEQUENCE [LARGE SCALE GENOMIC DNA]</scope>
    <source>
        <strain evidence="5 6">KCTC 12533</strain>
    </source>
</reference>
<comment type="caution">
    <text evidence="5">The sequence shown here is derived from an EMBL/GenBank/DDBJ whole genome shotgun (WGS) entry which is preliminary data.</text>
</comment>
<dbReference type="PROSITE" id="PS50893">
    <property type="entry name" value="ABC_TRANSPORTER_2"/>
    <property type="match status" value="1"/>
</dbReference>
<feature type="domain" description="ABC transporter" evidence="4">
    <location>
        <begin position="8"/>
        <end position="235"/>
    </location>
</feature>
<evidence type="ECO:0000256" key="3">
    <source>
        <dbReference type="ARBA" id="ARBA00022840"/>
    </source>
</evidence>
<dbReference type="OrthoDB" id="9802264at2"/>
<dbReference type="InterPro" id="IPR027417">
    <property type="entry name" value="P-loop_NTPase"/>
</dbReference>
<dbReference type="GO" id="GO:0022857">
    <property type="term" value="F:transmembrane transporter activity"/>
    <property type="evidence" value="ECO:0007669"/>
    <property type="project" value="InterPro"/>
</dbReference>
<dbReference type="SUPFAM" id="SSF52540">
    <property type="entry name" value="P-loop containing nucleoside triphosphate hydrolases"/>
    <property type="match status" value="1"/>
</dbReference>
<dbReference type="Pfam" id="PF00005">
    <property type="entry name" value="ABC_tran"/>
    <property type="match status" value="1"/>
</dbReference>
<dbReference type="InterPro" id="IPR003439">
    <property type="entry name" value="ABC_transporter-like_ATP-bd"/>
</dbReference>
<evidence type="ECO:0000256" key="1">
    <source>
        <dbReference type="ARBA" id="ARBA00022448"/>
    </source>
</evidence>
<dbReference type="SUPFAM" id="SSF50331">
    <property type="entry name" value="MOP-like"/>
    <property type="match status" value="1"/>
</dbReference>
<dbReference type="RefSeq" id="WP_125417697.1">
    <property type="nucleotide sequence ID" value="NZ_RWIT01000001.1"/>
</dbReference>
<dbReference type="SMART" id="SM00382">
    <property type="entry name" value="AAA"/>
    <property type="match status" value="1"/>
</dbReference>
<protein>
    <submittedName>
        <fullName evidence="5">ABC transporter ATP-binding protein</fullName>
    </submittedName>
</protein>
<gene>
    <name evidence="5" type="ORF">EI291_02670</name>
</gene>
<dbReference type="Pfam" id="PF08402">
    <property type="entry name" value="TOBE_2"/>
    <property type="match status" value="1"/>
</dbReference>
<proteinExistence type="predicted"/>
<keyword evidence="6" id="KW-1185">Reference proteome</keyword>
<keyword evidence="1" id="KW-0813">Transport</keyword>
<evidence type="ECO:0000313" key="5">
    <source>
        <dbReference type="EMBL" id="RSK51233.1"/>
    </source>
</evidence>
<dbReference type="Proteomes" id="UP000273500">
    <property type="component" value="Unassembled WGS sequence"/>
</dbReference>